<evidence type="ECO:0000313" key="3">
    <source>
        <dbReference type="EMBL" id="KAA0041894.1"/>
    </source>
</evidence>
<dbReference type="EMBL" id="SSTE01016227">
    <property type="protein sequence ID" value="KAA0041894.1"/>
    <property type="molecule type" value="Genomic_DNA"/>
</dbReference>
<dbReference type="SUPFAM" id="SSF56672">
    <property type="entry name" value="DNA/RNA polymerases"/>
    <property type="match status" value="1"/>
</dbReference>
<dbReference type="PANTHER" id="PTHR37984">
    <property type="entry name" value="PROTEIN CBG26694"/>
    <property type="match status" value="1"/>
</dbReference>
<dbReference type="Pfam" id="PF00385">
    <property type="entry name" value="Chromo"/>
    <property type="match status" value="1"/>
</dbReference>
<feature type="domain" description="Chromo" evidence="2">
    <location>
        <begin position="193"/>
        <end position="248"/>
    </location>
</feature>
<reference evidence="3 4" key="1">
    <citation type="submission" date="2019-08" db="EMBL/GenBank/DDBJ databases">
        <title>Draft genome sequences of two oriental melons (Cucumis melo L. var makuwa).</title>
        <authorList>
            <person name="Kwon S.-Y."/>
        </authorList>
    </citation>
    <scope>NUCLEOTIDE SEQUENCE [LARGE SCALE GENOMIC DNA]</scope>
    <source>
        <strain evidence="4">cv. SW 3</strain>
        <tissue evidence="3">Leaf</tissue>
    </source>
</reference>
<dbReference type="Gene3D" id="3.30.70.270">
    <property type="match status" value="1"/>
</dbReference>
<dbReference type="SUPFAM" id="SSF54160">
    <property type="entry name" value="Chromo domain-like"/>
    <property type="match status" value="1"/>
</dbReference>
<dbReference type="InterPro" id="IPR016197">
    <property type="entry name" value="Chromo-like_dom_sf"/>
</dbReference>
<sequence>MWVNWYGRRKDYGDMVPKRVGLLTEVLKKDTLLSWTPECQAAFDGLKQAMIKGSILEIADVTRNFKVEVDASDLALGRVLLQNDHQPITCEDTFEKAKIYRLLEPLLVLTRPCESVFVDIITHLLKVGDHEAILVIINQFSKHAMIFACEATKINVIRKYEGLVEVLKKVGNTSYKVALPTWMIIDLQQKDLRKLKRSLLTRSESVENTGTIHEFLVKWKNLPAKETSWECAEDLTEWNHEIEGFKLR</sequence>
<dbReference type="Gene3D" id="2.40.50.40">
    <property type="match status" value="1"/>
</dbReference>
<dbReference type="InterPro" id="IPR043502">
    <property type="entry name" value="DNA/RNA_pol_sf"/>
</dbReference>
<evidence type="ECO:0000256" key="1">
    <source>
        <dbReference type="ARBA" id="ARBA00023268"/>
    </source>
</evidence>
<proteinExistence type="predicted"/>
<dbReference type="PANTHER" id="PTHR37984:SF5">
    <property type="entry name" value="PROTEIN NYNRIN-LIKE"/>
    <property type="match status" value="1"/>
</dbReference>
<dbReference type="STRING" id="1194695.A0A5A7TEN3"/>
<dbReference type="Proteomes" id="UP000321393">
    <property type="component" value="Unassembled WGS sequence"/>
</dbReference>
<comment type="caution">
    <text evidence="3">The sequence shown here is derived from an EMBL/GenBank/DDBJ whole genome shotgun (WGS) entry which is preliminary data.</text>
</comment>
<evidence type="ECO:0000259" key="2">
    <source>
        <dbReference type="PROSITE" id="PS50013"/>
    </source>
</evidence>
<dbReference type="InterPro" id="IPR023780">
    <property type="entry name" value="Chromo_domain"/>
</dbReference>
<gene>
    <name evidence="3" type="ORF">E6C27_scaffold67G002930</name>
</gene>
<accession>A0A5A7TEN3</accession>
<dbReference type="PROSITE" id="PS50013">
    <property type="entry name" value="CHROMO_2"/>
    <property type="match status" value="1"/>
</dbReference>
<dbReference type="InterPro" id="IPR043128">
    <property type="entry name" value="Rev_trsase/Diguanyl_cyclase"/>
</dbReference>
<dbReference type="InterPro" id="IPR050951">
    <property type="entry name" value="Retrovirus_Pol_polyprotein"/>
</dbReference>
<organism evidence="3 4">
    <name type="scientific">Cucumis melo var. makuwa</name>
    <name type="common">Oriental melon</name>
    <dbReference type="NCBI Taxonomy" id="1194695"/>
    <lineage>
        <taxon>Eukaryota</taxon>
        <taxon>Viridiplantae</taxon>
        <taxon>Streptophyta</taxon>
        <taxon>Embryophyta</taxon>
        <taxon>Tracheophyta</taxon>
        <taxon>Spermatophyta</taxon>
        <taxon>Magnoliopsida</taxon>
        <taxon>eudicotyledons</taxon>
        <taxon>Gunneridae</taxon>
        <taxon>Pentapetalae</taxon>
        <taxon>rosids</taxon>
        <taxon>fabids</taxon>
        <taxon>Cucurbitales</taxon>
        <taxon>Cucurbitaceae</taxon>
        <taxon>Benincaseae</taxon>
        <taxon>Cucumis</taxon>
    </lineage>
</organism>
<keyword evidence="1" id="KW-0511">Multifunctional enzyme</keyword>
<dbReference type="GO" id="GO:0003824">
    <property type="term" value="F:catalytic activity"/>
    <property type="evidence" value="ECO:0007669"/>
    <property type="project" value="UniProtKB-KW"/>
</dbReference>
<dbReference type="OrthoDB" id="8195376at2759"/>
<dbReference type="AlphaFoldDB" id="A0A5A7TEN3"/>
<dbReference type="Pfam" id="PF17919">
    <property type="entry name" value="RT_RNaseH_2"/>
    <property type="match status" value="1"/>
</dbReference>
<dbReference type="InterPro" id="IPR041577">
    <property type="entry name" value="RT_RNaseH_2"/>
</dbReference>
<name>A0A5A7TEN3_CUCMM</name>
<dbReference type="InterPro" id="IPR000953">
    <property type="entry name" value="Chromo/chromo_shadow_dom"/>
</dbReference>
<evidence type="ECO:0000313" key="4">
    <source>
        <dbReference type="Proteomes" id="UP000321393"/>
    </source>
</evidence>
<protein>
    <submittedName>
        <fullName evidence="3">Mitochondrial protein</fullName>
    </submittedName>
</protein>